<evidence type="ECO:0000313" key="3">
    <source>
        <dbReference type="Proteomes" id="UP000625283"/>
    </source>
</evidence>
<keyword evidence="1" id="KW-0812">Transmembrane</keyword>
<keyword evidence="1" id="KW-1133">Transmembrane helix</keyword>
<accession>A0ABS1RA53</accession>
<dbReference type="EMBL" id="JAERTY010000012">
    <property type="protein sequence ID" value="MBL1411099.1"/>
    <property type="molecule type" value="Genomic_DNA"/>
</dbReference>
<name>A0ABS1RA53_9SPHI</name>
<comment type="caution">
    <text evidence="2">The sequence shown here is derived from an EMBL/GenBank/DDBJ whole genome shotgun (WGS) entry which is preliminary data.</text>
</comment>
<keyword evidence="3" id="KW-1185">Reference proteome</keyword>
<proteinExistence type="predicted"/>
<dbReference type="RefSeq" id="WP_202104832.1">
    <property type="nucleotide sequence ID" value="NZ_JAERTY010000012.1"/>
</dbReference>
<reference evidence="2 3" key="1">
    <citation type="submission" date="2021-01" db="EMBL/GenBank/DDBJ databases">
        <title>C459-1 draft genome sequence.</title>
        <authorList>
            <person name="Zhang X.-F."/>
        </authorList>
    </citation>
    <scope>NUCLEOTIDE SEQUENCE [LARGE SCALE GENOMIC DNA]</scope>
    <source>
        <strain evidence="3">C459-1</strain>
    </source>
</reference>
<protein>
    <submittedName>
        <fullName evidence="2">Uncharacterized protein</fullName>
    </submittedName>
</protein>
<keyword evidence="1" id="KW-0472">Membrane</keyword>
<feature type="transmembrane region" description="Helical" evidence="1">
    <location>
        <begin position="136"/>
        <end position="158"/>
    </location>
</feature>
<feature type="transmembrane region" description="Helical" evidence="1">
    <location>
        <begin position="50"/>
        <end position="71"/>
    </location>
</feature>
<gene>
    <name evidence="2" type="ORF">JKG61_20235</name>
</gene>
<organism evidence="2 3">
    <name type="scientific">Sphingobacterium faecale</name>
    <dbReference type="NCBI Taxonomy" id="2803775"/>
    <lineage>
        <taxon>Bacteria</taxon>
        <taxon>Pseudomonadati</taxon>
        <taxon>Bacteroidota</taxon>
        <taxon>Sphingobacteriia</taxon>
        <taxon>Sphingobacteriales</taxon>
        <taxon>Sphingobacteriaceae</taxon>
        <taxon>Sphingobacterium</taxon>
    </lineage>
</organism>
<sequence>MTKIIDYYLENPLRCDFLAICTLIAGNWLIPAFIQFKFDPSAQADIISDLISTSVSLAGFILAALTIIVSFRSNIACKNPENAKNPLELLFSTAHYQNVIKIFKGAIIELTVVFVGLYLVWIIAENVNSEILLQANVYGGLLILFSLFRTLFTLFLVLKMDKHEER</sequence>
<evidence type="ECO:0000313" key="2">
    <source>
        <dbReference type="EMBL" id="MBL1411099.1"/>
    </source>
</evidence>
<feature type="transmembrane region" description="Helical" evidence="1">
    <location>
        <begin position="106"/>
        <end position="124"/>
    </location>
</feature>
<evidence type="ECO:0000256" key="1">
    <source>
        <dbReference type="SAM" id="Phobius"/>
    </source>
</evidence>
<dbReference type="Proteomes" id="UP000625283">
    <property type="component" value="Unassembled WGS sequence"/>
</dbReference>
<feature type="transmembrane region" description="Helical" evidence="1">
    <location>
        <begin position="12"/>
        <end position="30"/>
    </location>
</feature>